<dbReference type="EMBL" id="HACG01037160">
    <property type="protein sequence ID" value="CEK84025.1"/>
    <property type="molecule type" value="Transcribed_RNA"/>
</dbReference>
<sequence length="52" mass="6060">MVMNNSPLLLKRTVVSHSAWGKWNLNKRMLKSRTITGLNGNKNRYLDHSNTY</sequence>
<gene>
    <name evidence="1" type="primary">ORF140282</name>
    <name evidence="2" type="synonym">ORF140315</name>
</gene>
<dbReference type="EMBL" id="HACG01037165">
    <property type="protein sequence ID" value="CEK84030.1"/>
    <property type="molecule type" value="Transcribed_RNA"/>
</dbReference>
<reference evidence="1" key="1">
    <citation type="submission" date="2014-12" db="EMBL/GenBank/DDBJ databases">
        <title>Insight into the proteome of Arion vulgaris.</title>
        <authorList>
            <person name="Aradska J."/>
            <person name="Bulat T."/>
            <person name="Smidak R."/>
            <person name="Sarate P."/>
            <person name="Gangsoo J."/>
            <person name="Sialana F."/>
            <person name="Bilban M."/>
            <person name="Lubec G."/>
        </authorList>
    </citation>
    <scope>NUCLEOTIDE SEQUENCE</scope>
    <source>
        <tissue evidence="1">Skin</tissue>
    </source>
</reference>
<organism evidence="1">
    <name type="scientific">Arion vulgaris</name>
    <dbReference type="NCBI Taxonomy" id="1028688"/>
    <lineage>
        <taxon>Eukaryota</taxon>
        <taxon>Metazoa</taxon>
        <taxon>Spiralia</taxon>
        <taxon>Lophotrochozoa</taxon>
        <taxon>Mollusca</taxon>
        <taxon>Gastropoda</taxon>
        <taxon>Heterobranchia</taxon>
        <taxon>Euthyneura</taxon>
        <taxon>Panpulmonata</taxon>
        <taxon>Eupulmonata</taxon>
        <taxon>Stylommatophora</taxon>
        <taxon>Helicina</taxon>
        <taxon>Arionoidea</taxon>
        <taxon>Arionidae</taxon>
        <taxon>Arion</taxon>
    </lineage>
</organism>
<proteinExistence type="predicted"/>
<name>A0A0B7AVX5_9EUPU</name>
<accession>A0A0B7AVX5</accession>
<evidence type="ECO:0000313" key="1">
    <source>
        <dbReference type="EMBL" id="CEK84025.1"/>
    </source>
</evidence>
<evidence type="ECO:0000313" key="2">
    <source>
        <dbReference type="EMBL" id="CEK84030.1"/>
    </source>
</evidence>
<dbReference type="AlphaFoldDB" id="A0A0B7AVX5"/>
<protein>
    <submittedName>
        <fullName evidence="1">Uncharacterized protein</fullName>
    </submittedName>
</protein>